<name>A0A1X7V4E6_AMPQE</name>
<dbReference type="InterPro" id="IPR052865">
    <property type="entry name" value="Zinc_finger_BED"/>
</dbReference>
<protein>
    <submittedName>
        <fullName evidence="1">Uncharacterized protein</fullName>
    </submittedName>
</protein>
<dbReference type="PANTHER" id="PTHR47241">
    <property type="entry name" value="FINGER PROTEIN, PUTATIVE-RELATED"/>
    <property type="match status" value="1"/>
</dbReference>
<proteinExistence type="predicted"/>
<evidence type="ECO:0000313" key="1">
    <source>
        <dbReference type="EnsemblMetazoa" id="Aqu2.1.34679_001"/>
    </source>
</evidence>
<dbReference type="AlphaFoldDB" id="A0A1X7V4E6"/>
<sequence>MVQHTLEETPMRLGNYSAQSSEAKYLNTAVTYYIAKDALPVFTVTKSGFKHFLSKLNPRYEVPSRKHFTEHEIPSLYSNIRDNKVQPAVTKASVFTGTTGL</sequence>
<dbReference type="InParanoid" id="A0A1X7V4E6"/>
<accession>A0A1X7V4E6</accession>
<dbReference type="SUPFAM" id="SSF140996">
    <property type="entry name" value="Hermes dimerisation domain"/>
    <property type="match status" value="1"/>
</dbReference>
<dbReference type="GO" id="GO:0005634">
    <property type="term" value="C:nucleus"/>
    <property type="evidence" value="ECO:0007669"/>
    <property type="project" value="TreeGrafter"/>
</dbReference>
<dbReference type="EnsemblMetazoa" id="Aqu2.1.34679_001">
    <property type="protein sequence ID" value="Aqu2.1.34679_001"/>
    <property type="gene ID" value="Aqu2.1.34679"/>
</dbReference>
<organism evidence="1">
    <name type="scientific">Amphimedon queenslandica</name>
    <name type="common">Sponge</name>
    <dbReference type="NCBI Taxonomy" id="400682"/>
    <lineage>
        <taxon>Eukaryota</taxon>
        <taxon>Metazoa</taxon>
        <taxon>Porifera</taxon>
        <taxon>Demospongiae</taxon>
        <taxon>Heteroscleromorpha</taxon>
        <taxon>Haplosclerida</taxon>
        <taxon>Niphatidae</taxon>
        <taxon>Amphimedon</taxon>
    </lineage>
</organism>
<dbReference type="PANTHER" id="PTHR47241:SF1">
    <property type="entry name" value="BED-TYPE DOMAIN-CONTAINING PROTEIN"/>
    <property type="match status" value="1"/>
</dbReference>
<reference evidence="1" key="1">
    <citation type="submission" date="2017-05" db="UniProtKB">
        <authorList>
            <consortium name="EnsemblMetazoa"/>
        </authorList>
    </citation>
    <scope>IDENTIFICATION</scope>
</reference>